<organism evidence="1 2">
    <name type="scientific">Citricoccus parietis</name>
    <dbReference type="NCBI Taxonomy" id="592307"/>
    <lineage>
        <taxon>Bacteria</taxon>
        <taxon>Bacillati</taxon>
        <taxon>Actinomycetota</taxon>
        <taxon>Actinomycetes</taxon>
        <taxon>Micrococcales</taxon>
        <taxon>Micrococcaceae</taxon>
        <taxon>Citricoccus</taxon>
    </lineage>
</organism>
<protein>
    <submittedName>
        <fullName evidence="1">NAD(P)H-binding protein</fullName>
    </submittedName>
</protein>
<dbReference type="Proteomes" id="UP001589575">
    <property type="component" value="Unassembled WGS sequence"/>
</dbReference>
<dbReference type="Gene3D" id="3.90.25.10">
    <property type="entry name" value="UDP-galactose 4-epimerase, domain 1"/>
    <property type="match status" value="1"/>
</dbReference>
<dbReference type="InterPro" id="IPR051604">
    <property type="entry name" value="Ergot_Alk_Oxidoreductase"/>
</dbReference>
<keyword evidence="2" id="KW-1185">Reference proteome</keyword>
<dbReference type="SUPFAM" id="SSF51735">
    <property type="entry name" value="NAD(P)-binding Rossmann-fold domains"/>
    <property type="match status" value="1"/>
</dbReference>
<accession>A0ABV5G2T6</accession>
<dbReference type="InterPro" id="IPR016040">
    <property type="entry name" value="NAD(P)-bd_dom"/>
</dbReference>
<sequence length="289" mass="29736">MFVISGATGRVGSAVAAGLLEAGHPVRVIVRRVTAAQDWQDRGAQAAVVDLRDSDGLAAALEDATAFFAMMPFDLATDDLPAYEQEVVASVAAAVQASGVAHTVMLSSGGADLPEGTGPIVGLHRMEQALGQTGTTLTALRPGHFQEKVGDVLEPARHEGVYPVFSSTADAPLPMNATRDIAVVAVQELLAGPRGSEVVDIVGPSYTEREVAVALGRALGHDLQVVTIPEPGWAGALQDAGFAPNIAASLSELYQADEEGRLGPRGDRSVQVSTDLAATLQGMLAGVNA</sequence>
<gene>
    <name evidence="1" type="ORF">ACFFX0_19450</name>
</gene>
<dbReference type="Gene3D" id="3.40.50.720">
    <property type="entry name" value="NAD(P)-binding Rossmann-like Domain"/>
    <property type="match status" value="1"/>
</dbReference>
<name>A0ABV5G2T6_9MICC</name>
<proteinExistence type="predicted"/>
<reference evidence="1 2" key="1">
    <citation type="submission" date="2024-09" db="EMBL/GenBank/DDBJ databases">
        <authorList>
            <person name="Sun Q."/>
            <person name="Mori K."/>
        </authorList>
    </citation>
    <scope>NUCLEOTIDE SEQUENCE [LARGE SCALE GENOMIC DNA]</scope>
    <source>
        <strain evidence="1 2">CCM 7609</strain>
    </source>
</reference>
<dbReference type="InterPro" id="IPR036291">
    <property type="entry name" value="NAD(P)-bd_dom_sf"/>
</dbReference>
<comment type="caution">
    <text evidence="1">The sequence shown here is derived from an EMBL/GenBank/DDBJ whole genome shotgun (WGS) entry which is preliminary data.</text>
</comment>
<dbReference type="EMBL" id="JBHMFI010000001">
    <property type="protein sequence ID" value="MFB9073253.1"/>
    <property type="molecule type" value="Genomic_DNA"/>
</dbReference>
<evidence type="ECO:0000313" key="2">
    <source>
        <dbReference type="Proteomes" id="UP001589575"/>
    </source>
</evidence>
<dbReference type="PANTHER" id="PTHR43162">
    <property type="match status" value="1"/>
</dbReference>
<dbReference type="Pfam" id="PF13460">
    <property type="entry name" value="NAD_binding_10"/>
    <property type="match status" value="1"/>
</dbReference>
<dbReference type="PANTHER" id="PTHR43162:SF1">
    <property type="entry name" value="PRESTALK A DIFFERENTIATION PROTEIN A"/>
    <property type="match status" value="1"/>
</dbReference>
<evidence type="ECO:0000313" key="1">
    <source>
        <dbReference type="EMBL" id="MFB9073253.1"/>
    </source>
</evidence>